<proteinExistence type="predicted"/>
<name>A0A8J2Q2C1_9HEXA</name>
<reference evidence="1" key="1">
    <citation type="submission" date="2021-06" db="EMBL/GenBank/DDBJ databases">
        <authorList>
            <person name="Hodson N. C."/>
            <person name="Mongue J. A."/>
            <person name="Jaron S. K."/>
        </authorList>
    </citation>
    <scope>NUCLEOTIDE SEQUENCE</scope>
</reference>
<accession>A0A8J2Q2C1</accession>
<keyword evidence="2" id="KW-1185">Reference proteome</keyword>
<organism evidence="1 2">
    <name type="scientific">Allacma fusca</name>
    <dbReference type="NCBI Taxonomy" id="39272"/>
    <lineage>
        <taxon>Eukaryota</taxon>
        <taxon>Metazoa</taxon>
        <taxon>Ecdysozoa</taxon>
        <taxon>Arthropoda</taxon>
        <taxon>Hexapoda</taxon>
        <taxon>Collembola</taxon>
        <taxon>Symphypleona</taxon>
        <taxon>Sminthuridae</taxon>
        <taxon>Allacma</taxon>
    </lineage>
</organism>
<gene>
    <name evidence="1" type="ORF">AFUS01_LOCUS40517</name>
</gene>
<evidence type="ECO:0000313" key="1">
    <source>
        <dbReference type="EMBL" id="CAG7830731.1"/>
    </source>
</evidence>
<dbReference type="AlphaFoldDB" id="A0A8J2Q2C1"/>
<protein>
    <submittedName>
        <fullName evidence="1">Uncharacterized protein</fullName>
    </submittedName>
</protein>
<feature type="non-terminal residue" evidence="1">
    <location>
        <position position="1"/>
    </location>
</feature>
<feature type="non-terminal residue" evidence="1">
    <location>
        <position position="78"/>
    </location>
</feature>
<dbReference type="OrthoDB" id="203812at2759"/>
<dbReference type="Proteomes" id="UP000708208">
    <property type="component" value="Unassembled WGS sequence"/>
</dbReference>
<dbReference type="EMBL" id="CAJVCH010557339">
    <property type="protein sequence ID" value="CAG7830731.1"/>
    <property type="molecule type" value="Genomic_DNA"/>
</dbReference>
<evidence type="ECO:0000313" key="2">
    <source>
        <dbReference type="Proteomes" id="UP000708208"/>
    </source>
</evidence>
<comment type="caution">
    <text evidence="1">The sequence shown here is derived from an EMBL/GenBank/DDBJ whole genome shotgun (WGS) entry which is preliminary data.</text>
</comment>
<sequence>KQQVSLNDIDLNWEAPKDIKNRFIYYKSGYDYDDLPVIVLEFGNWDFQGAVENGGRDFENAVLFLDQALARILRGFFH</sequence>